<keyword evidence="2" id="KW-0436">Ligase</keyword>
<protein>
    <recommendedName>
        <fullName evidence="1">lysine--tRNA ligase</fullName>
        <ecNumber evidence="1">6.1.1.6</ecNumber>
    </recommendedName>
</protein>
<dbReference type="Gene3D" id="2.40.50.140">
    <property type="entry name" value="Nucleic acid-binding proteins"/>
    <property type="match status" value="1"/>
</dbReference>
<dbReference type="InterPro" id="IPR006195">
    <property type="entry name" value="aa-tRNA-synth_II"/>
</dbReference>
<dbReference type="AlphaFoldDB" id="A0A7H9B1P7"/>
<evidence type="ECO:0000313" key="7">
    <source>
        <dbReference type="EMBL" id="QLG72561.1"/>
    </source>
</evidence>
<dbReference type="NCBIfam" id="TIGR00499">
    <property type="entry name" value="lysS_bact"/>
    <property type="match status" value="1"/>
</dbReference>
<dbReference type="PROSITE" id="PS50862">
    <property type="entry name" value="AA_TRNA_LIGASE_II"/>
    <property type="match status" value="1"/>
</dbReference>
<dbReference type="OrthoDB" id="21243at2759"/>
<dbReference type="InterPro" id="IPR012340">
    <property type="entry name" value="NA-bd_OB-fold"/>
</dbReference>
<dbReference type="EMBL" id="CP058607">
    <property type="protein sequence ID" value="QLG72561.1"/>
    <property type="molecule type" value="Genomic_DNA"/>
</dbReference>
<dbReference type="Pfam" id="PF00152">
    <property type="entry name" value="tRNA-synt_2"/>
    <property type="match status" value="1"/>
</dbReference>
<dbReference type="GO" id="GO:0005739">
    <property type="term" value="C:mitochondrion"/>
    <property type="evidence" value="ECO:0007669"/>
    <property type="project" value="TreeGrafter"/>
</dbReference>
<evidence type="ECO:0000256" key="2">
    <source>
        <dbReference type="ARBA" id="ARBA00022598"/>
    </source>
</evidence>
<accession>A0A7H9B1P7</accession>
<dbReference type="PRINTS" id="PR00982">
    <property type="entry name" value="TRNASYNTHLYS"/>
</dbReference>
<proteinExistence type="predicted"/>
<evidence type="ECO:0000256" key="5">
    <source>
        <dbReference type="ARBA" id="ARBA00023146"/>
    </source>
</evidence>
<dbReference type="InterPro" id="IPR004364">
    <property type="entry name" value="Aa-tRNA-synt_II"/>
</dbReference>
<dbReference type="GO" id="GO:0000049">
    <property type="term" value="F:tRNA binding"/>
    <property type="evidence" value="ECO:0007669"/>
    <property type="project" value="TreeGrafter"/>
</dbReference>
<evidence type="ECO:0000259" key="6">
    <source>
        <dbReference type="PROSITE" id="PS50862"/>
    </source>
</evidence>
<dbReference type="RefSeq" id="XP_037144289.1">
    <property type="nucleotide sequence ID" value="XM_037288394.1"/>
</dbReference>
<keyword evidence="4" id="KW-0067">ATP-binding</keyword>
<evidence type="ECO:0000256" key="1">
    <source>
        <dbReference type="ARBA" id="ARBA00013166"/>
    </source>
</evidence>
<keyword evidence="8" id="KW-1185">Reference proteome</keyword>
<organism evidence="7 8">
    <name type="scientific">Zygotorulaspora mrakii</name>
    <name type="common">Zygosaccharomyces mrakii</name>
    <dbReference type="NCBI Taxonomy" id="42260"/>
    <lineage>
        <taxon>Eukaryota</taxon>
        <taxon>Fungi</taxon>
        <taxon>Dikarya</taxon>
        <taxon>Ascomycota</taxon>
        <taxon>Saccharomycotina</taxon>
        <taxon>Saccharomycetes</taxon>
        <taxon>Saccharomycetales</taxon>
        <taxon>Saccharomycetaceae</taxon>
        <taxon>Zygotorulaspora</taxon>
    </lineage>
</organism>
<keyword evidence="3" id="KW-0547">Nucleotide-binding</keyword>
<dbReference type="Proteomes" id="UP000509704">
    <property type="component" value="Chromosome 4"/>
</dbReference>
<dbReference type="SUPFAM" id="SSF50249">
    <property type="entry name" value="Nucleic acid-binding proteins"/>
    <property type="match status" value="1"/>
</dbReference>
<feature type="domain" description="Aminoacyl-transfer RNA synthetases class-II family profile" evidence="6">
    <location>
        <begin position="217"/>
        <end position="549"/>
    </location>
</feature>
<dbReference type="PANTHER" id="PTHR42918:SF5">
    <property type="entry name" value="LYSINE--TRNA LIGASE, MITOCHONDRIAL"/>
    <property type="match status" value="1"/>
</dbReference>
<dbReference type="EC" id="6.1.1.6" evidence="1"/>
<name>A0A7H9B1P7_ZYGMR</name>
<evidence type="ECO:0000256" key="3">
    <source>
        <dbReference type="ARBA" id="ARBA00022741"/>
    </source>
</evidence>
<gene>
    <name evidence="7" type="ORF">HG535_0D02690</name>
</gene>
<dbReference type="InterPro" id="IPR018149">
    <property type="entry name" value="Lys-tRNA-synth_II_C"/>
</dbReference>
<evidence type="ECO:0000313" key="8">
    <source>
        <dbReference type="Proteomes" id="UP000509704"/>
    </source>
</evidence>
<reference evidence="7 8" key="1">
    <citation type="submission" date="2020-07" db="EMBL/GenBank/DDBJ databases">
        <title>The yeast mating-type switching endonuclease HO is a domesticated member of an unorthodox homing genetic element family.</title>
        <authorList>
            <person name="Coughlan A.Y."/>
            <person name="Lombardi L."/>
            <person name="Braun-Galleani S."/>
            <person name="Martos A.R."/>
            <person name="Galeote V."/>
            <person name="Bigey F."/>
            <person name="Dequin S."/>
            <person name="Byrne K.P."/>
            <person name="Wolfe K.H."/>
        </authorList>
    </citation>
    <scope>NUCLEOTIDE SEQUENCE [LARGE SCALE GENOMIC DNA]</scope>
    <source>
        <strain evidence="7 8">NRRL Y-6702</strain>
    </source>
</reference>
<dbReference type="InterPro" id="IPR045864">
    <property type="entry name" value="aa-tRNA-synth_II/BPL/LPL"/>
</dbReference>
<dbReference type="SUPFAM" id="SSF55681">
    <property type="entry name" value="Class II aaRS and biotin synthetases"/>
    <property type="match status" value="1"/>
</dbReference>
<dbReference type="Gene3D" id="3.30.930.10">
    <property type="entry name" value="Bira Bifunctional Protein, Domain 2"/>
    <property type="match status" value="1"/>
</dbReference>
<dbReference type="GO" id="GO:0005524">
    <property type="term" value="F:ATP binding"/>
    <property type="evidence" value="ECO:0007669"/>
    <property type="project" value="UniProtKB-KW"/>
</dbReference>
<sequence>MLAYRGSMSALRSGACRRALARLYSSGSRKQLSIDAGTLEFSKRNGILEGKLKQYYPSLSNIRVDPLYKPTTLEKFRADYVVAQEGPVDDESNQFYVNGRVKSIRFSGKKICFIDVYSNQSGAQLQLIINFQRIDRKEQCEFVGSLEFLKVGDFIQAYGFPSYSKSRARTMSLNCTKLPVLLSAAQLSLPPKLSDAAKIKNNRVVDYQVNGVEVLLLRHSILKSLRDFFDSRGFVEVETPILSSKSNGAAAQPFKTTSHSLPKNANELEMRVAPELWLKRLVVSGLDKVYEIGKVFRNEGVDAIHNAEFTTLEFYQSFTSMEQLIEISEELFKKVLLDLTKSHDNDVLGKLNSVLRENNWKFKRVEFLPTLTKELGVDFSKVNLENADEIYGVLPRDAEIPKNLSSQQLLNKLCAKYIEPLHCNALLPTVIYHHPTVMSPLAKTNPLNPDTTKRFEIFINGQEYINAYEEENCPQLQLAKFEAQQKAGETYNDKESLNVDYNYVEAMKWGMPPIGGFGLGIDRLCMLLLNKKRLEEVIAFGCLDDVNRQ</sequence>
<evidence type="ECO:0000256" key="4">
    <source>
        <dbReference type="ARBA" id="ARBA00022840"/>
    </source>
</evidence>
<dbReference type="GO" id="GO:0004824">
    <property type="term" value="F:lysine-tRNA ligase activity"/>
    <property type="evidence" value="ECO:0007669"/>
    <property type="project" value="UniProtKB-EC"/>
</dbReference>
<dbReference type="KEGG" id="zmk:HG535_0D02690"/>
<dbReference type="GO" id="GO:0070154">
    <property type="term" value="P:mitochondrial lysyl-tRNA aminoacylation"/>
    <property type="evidence" value="ECO:0007669"/>
    <property type="project" value="TreeGrafter"/>
</dbReference>
<dbReference type="GeneID" id="59236285"/>
<dbReference type="InterPro" id="IPR002313">
    <property type="entry name" value="Lys-tRNA-ligase_II"/>
</dbReference>
<keyword evidence="5" id="KW-0030">Aminoacyl-tRNA synthetase</keyword>
<dbReference type="PANTHER" id="PTHR42918">
    <property type="entry name" value="LYSYL-TRNA SYNTHETASE"/>
    <property type="match status" value="1"/>
</dbReference>